<proteinExistence type="predicted"/>
<accession>A0A2Z2P196</accession>
<dbReference type="Proteomes" id="UP000250079">
    <property type="component" value="Chromosome"/>
</dbReference>
<reference evidence="1 2" key="1">
    <citation type="submission" date="2016-12" db="EMBL/GenBank/DDBJ databases">
        <authorList>
            <person name="Song W.-J."/>
            <person name="Kurnit D.M."/>
        </authorList>
    </citation>
    <scope>NUCLEOTIDE SEQUENCE [LARGE SCALE GENOMIC DNA]</scope>
    <source>
        <strain evidence="1 2">IMCC3135</strain>
    </source>
</reference>
<dbReference type="EMBL" id="CP018632">
    <property type="protein sequence ID" value="ASJ76271.1"/>
    <property type="molecule type" value="Genomic_DNA"/>
</dbReference>
<evidence type="ECO:0000313" key="1">
    <source>
        <dbReference type="EMBL" id="ASJ76271.1"/>
    </source>
</evidence>
<evidence type="ECO:0000313" key="2">
    <source>
        <dbReference type="Proteomes" id="UP000250079"/>
    </source>
</evidence>
<dbReference type="KEGG" id="gai:IMCC3135_31110"/>
<sequence length="155" mass="17424">MKVHKNYEFTEPELQLTSLVAHAKLRGTMRDLNDDTSVNGPPYELLLWFESESGAIHEACQVVLQAMTLKNIQTDEDVAIPESAIALFKKRSNGVYTARISQKNLSLDHAGHELSFNYLMNEGCGPNQNAVSVSMTLQKQYTERTISFWDTLMGV</sequence>
<protein>
    <submittedName>
        <fullName evidence="1">Uncharacterized protein</fullName>
    </submittedName>
</protein>
<name>A0A2Z2P196_9GAMM</name>
<dbReference type="AlphaFoldDB" id="A0A2Z2P196"/>
<gene>
    <name evidence="1" type="ORF">IMCC3135_31110</name>
</gene>
<dbReference type="RefSeq" id="WP_088921071.1">
    <property type="nucleotide sequence ID" value="NZ_CP018632.1"/>
</dbReference>
<keyword evidence="2" id="KW-1185">Reference proteome</keyword>
<organism evidence="1 2">
    <name type="scientific">Granulosicoccus antarcticus IMCC3135</name>
    <dbReference type="NCBI Taxonomy" id="1192854"/>
    <lineage>
        <taxon>Bacteria</taxon>
        <taxon>Pseudomonadati</taxon>
        <taxon>Pseudomonadota</taxon>
        <taxon>Gammaproteobacteria</taxon>
        <taxon>Chromatiales</taxon>
        <taxon>Granulosicoccaceae</taxon>
        <taxon>Granulosicoccus</taxon>
    </lineage>
</organism>